<keyword evidence="2" id="KW-1185">Reference proteome</keyword>
<gene>
    <name evidence="1" type="ORF">FIBSPDRAFT_796081</name>
</gene>
<dbReference type="Proteomes" id="UP000076532">
    <property type="component" value="Unassembled WGS sequence"/>
</dbReference>
<proteinExistence type="predicted"/>
<dbReference type="OrthoDB" id="3252135at2759"/>
<dbReference type="EMBL" id="KV417609">
    <property type="protein sequence ID" value="KZP15063.1"/>
    <property type="molecule type" value="Genomic_DNA"/>
</dbReference>
<evidence type="ECO:0000313" key="2">
    <source>
        <dbReference type="Proteomes" id="UP000076532"/>
    </source>
</evidence>
<sequence length="417" mass="45951">MCNTTASFIAMLPSNVDETSDAPGYSAEPAFNERILERALPFERTVPTGTYTSADEHLRLTLKEQVDSAKVPSYGRHGLIKGELLISEPEEIVSVDIKLKGHLEMALGGIGKPASIEFFKLKHSVWRPATTDTVPSASKSCPAYPSFEMKLPAVYHGRNLNEIPLPPSCEISVLDCSILCKYTLTVTASKAPRLGIKKRKRSFMVDVDYHPEMLPPRPVLPLDMSFSETESSMPSAWHEVKSTVQPRYKSGLQPIQCQFNIPSARIFGISSPIPFHIRLIGPLTSLRTLYAQNSTASTGSKSNIVRVQLMRSVHANSRGSQVRKHFPIGEGEVHALPPRSAGADGEDVLEWEGHVRCTSDATVGGFVIDDTLLIKDYVVLSVYPPTAHSSPLLGMQSMQYVLMIDDRWSLDSGRAQY</sequence>
<protein>
    <recommendedName>
        <fullName evidence="3">Arrestin-like N-terminal domain-containing protein</fullName>
    </recommendedName>
</protein>
<evidence type="ECO:0008006" key="3">
    <source>
        <dbReference type="Google" id="ProtNLM"/>
    </source>
</evidence>
<accession>A0A166DTW5</accession>
<reference evidence="1 2" key="1">
    <citation type="journal article" date="2016" name="Mol. Biol. Evol.">
        <title>Comparative Genomics of Early-Diverging Mushroom-Forming Fungi Provides Insights into the Origins of Lignocellulose Decay Capabilities.</title>
        <authorList>
            <person name="Nagy L.G."/>
            <person name="Riley R."/>
            <person name="Tritt A."/>
            <person name="Adam C."/>
            <person name="Daum C."/>
            <person name="Floudas D."/>
            <person name="Sun H."/>
            <person name="Yadav J.S."/>
            <person name="Pangilinan J."/>
            <person name="Larsson K.H."/>
            <person name="Matsuura K."/>
            <person name="Barry K."/>
            <person name="Labutti K."/>
            <person name="Kuo R."/>
            <person name="Ohm R.A."/>
            <person name="Bhattacharya S.S."/>
            <person name="Shirouzu T."/>
            <person name="Yoshinaga Y."/>
            <person name="Martin F.M."/>
            <person name="Grigoriev I.V."/>
            <person name="Hibbett D.S."/>
        </authorList>
    </citation>
    <scope>NUCLEOTIDE SEQUENCE [LARGE SCALE GENOMIC DNA]</scope>
    <source>
        <strain evidence="1 2">CBS 109695</strain>
    </source>
</reference>
<name>A0A166DTW5_9AGAM</name>
<evidence type="ECO:0000313" key="1">
    <source>
        <dbReference type="EMBL" id="KZP15063.1"/>
    </source>
</evidence>
<dbReference type="AlphaFoldDB" id="A0A166DTW5"/>
<dbReference type="STRING" id="436010.A0A166DTW5"/>
<organism evidence="1 2">
    <name type="scientific">Athelia psychrophila</name>
    <dbReference type="NCBI Taxonomy" id="1759441"/>
    <lineage>
        <taxon>Eukaryota</taxon>
        <taxon>Fungi</taxon>
        <taxon>Dikarya</taxon>
        <taxon>Basidiomycota</taxon>
        <taxon>Agaricomycotina</taxon>
        <taxon>Agaricomycetes</taxon>
        <taxon>Agaricomycetidae</taxon>
        <taxon>Atheliales</taxon>
        <taxon>Atheliaceae</taxon>
        <taxon>Athelia</taxon>
    </lineage>
</organism>